<dbReference type="SUPFAM" id="SSF109998">
    <property type="entry name" value="Triger factor/SurA peptide-binding domain-like"/>
    <property type="match status" value="1"/>
</dbReference>
<accession>A0A6N7X7D6</accession>
<dbReference type="EMBL" id="VUND01000002">
    <property type="protein sequence ID" value="MST60506.1"/>
    <property type="molecule type" value="Genomic_DNA"/>
</dbReference>
<reference evidence="3 4" key="1">
    <citation type="submission" date="2019-08" db="EMBL/GenBank/DDBJ databases">
        <title>In-depth cultivation of the pig gut microbiome towards novel bacterial diversity and tailored functional studies.</title>
        <authorList>
            <person name="Wylensek D."/>
            <person name="Hitch T.C.A."/>
            <person name="Clavel T."/>
        </authorList>
    </citation>
    <scope>NUCLEOTIDE SEQUENCE [LARGE SCALE GENOMIC DNA]</scope>
    <source>
        <strain evidence="3 4">WB01_CNA04</strain>
    </source>
</reference>
<feature type="region of interest" description="Disordered" evidence="1">
    <location>
        <begin position="1"/>
        <end position="39"/>
    </location>
</feature>
<feature type="compositionally biased region" description="Basic and acidic residues" evidence="1">
    <location>
        <begin position="9"/>
        <end position="39"/>
    </location>
</feature>
<dbReference type="AlphaFoldDB" id="A0A6N7X7D6"/>
<keyword evidence="2" id="KW-1133">Transmembrane helix</keyword>
<organism evidence="3 4">
    <name type="scientific">Parafannyhessea umbonata</name>
    <dbReference type="NCBI Taxonomy" id="604330"/>
    <lineage>
        <taxon>Bacteria</taxon>
        <taxon>Bacillati</taxon>
        <taxon>Actinomycetota</taxon>
        <taxon>Coriobacteriia</taxon>
        <taxon>Coriobacteriales</taxon>
        <taxon>Atopobiaceae</taxon>
        <taxon>Parafannyhessea</taxon>
    </lineage>
</organism>
<sequence length="322" mass="34258">MEVEMTESTPKDKSEEKDKKAEDKKAEKAAKKADAKDAAPKAKRQLPKFVVPLVCAVVALAVGLCAGYFAFGGAQGGASGSLSGKTTVKKAELDSTIATYTYKGKTYKVSARDVINSTSSLSSQKQDDGTYKLPSVDGVLSYARSAIIQQEAEAKGIKVSEKDMKSYAQSTLGSSDYSSIASSYGMSKSTVKALVKQSAEMQKLRDKVVKTKAGTAPTAPTEPSDGNTQTASADYAKYIINLAGDEWDAQKGTWSGKGGSYETALKSYTVTADSATYEAAQAAYYVAYQEYSQKQTKVSEEWTEYVNGLLCNATVSISSLIA</sequence>
<evidence type="ECO:0000313" key="3">
    <source>
        <dbReference type="EMBL" id="MST60506.1"/>
    </source>
</evidence>
<feature type="transmembrane region" description="Helical" evidence="2">
    <location>
        <begin position="49"/>
        <end position="71"/>
    </location>
</feature>
<dbReference type="RefSeq" id="WP_154541078.1">
    <property type="nucleotide sequence ID" value="NZ_VUND01000002.1"/>
</dbReference>
<proteinExistence type="predicted"/>
<keyword evidence="2" id="KW-0472">Membrane</keyword>
<protein>
    <submittedName>
        <fullName evidence="3">Uncharacterized protein</fullName>
    </submittedName>
</protein>
<keyword evidence="2" id="KW-0812">Transmembrane</keyword>
<dbReference type="InterPro" id="IPR027304">
    <property type="entry name" value="Trigger_fact/SurA_dom_sf"/>
</dbReference>
<dbReference type="Proteomes" id="UP000434342">
    <property type="component" value="Unassembled WGS sequence"/>
</dbReference>
<evidence type="ECO:0000256" key="2">
    <source>
        <dbReference type="SAM" id="Phobius"/>
    </source>
</evidence>
<name>A0A6N7X7D6_9ACTN</name>
<comment type="caution">
    <text evidence="3">The sequence shown here is derived from an EMBL/GenBank/DDBJ whole genome shotgun (WGS) entry which is preliminary data.</text>
</comment>
<gene>
    <name evidence="3" type="ORF">FYJ69_06230</name>
</gene>
<evidence type="ECO:0000313" key="4">
    <source>
        <dbReference type="Proteomes" id="UP000434342"/>
    </source>
</evidence>
<evidence type="ECO:0000256" key="1">
    <source>
        <dbReference type="SAM" id="MobiDB-lite"/>
    </source>
</evidence>